<dbReference type="Proteomes" id="UP000575068">
    <property type="component" value="Unassembled WGS sequence"/>
</dbReference>
<protein>
    <submittedName>
        <fullName evidence="2">Cytoskeletal protein CcmA (Bactofilin family)</fullName>
    </submittedName>
</protein>
<dbReference type="InterPro" id="IPR007607">
    <property type="entry name" value="BacA/B"/>
</dbReference>
<keyword evidence="3" id="KW-1185">Reference proteome</keyword>
<comment type="similarity">
    <text evidence="1">Belongs to the bactofilin family.</text>
</comment>
<organism evidence="2 3">
    <name type="scientific">Rhizorhapis suberifaciens</name>
    <name type="common">corky root of lettuce</name>
    <dbReference type="NCBI Taxonomy" id="13656"/>
    <lineage>
        <taxon>Bacteria</taxon>
        <taxon>Pseudomonadati</taxon>
        <taxon>Pseudomonadota</taxon>
        <taxon>Alphaproteobacteria</taxon>
        <taxon>Sphingomonadales</taxon>
        <taxon>Sphingomonadaceae</taxon>
        <taxon>Rhizorhapis</taxon>
    </lineage>
</organism>
<reference evidence="2 3" key="1">
    <citation type="submission" date="2020-08" db="EMBL/GenBank/DDBJ databases">
        <title>Genomic Encyclopedia of Type Strains, Phase IV (KMG-IV): sequencing the most valuable type-strain genomes for metagenomic binning, comparative biology and taxonomic classification.</title>
        <authorList>
            <person name="Goeker M."/>
        </authorList>
    </citation>
    <scope>NUCLEOTIDE SEQUENCE [LARGE SCALE GENOMIC DNA]</scope>
    <source>
        <strain evidence="2 3">DSM 7465</strain>
    </source>
</reference>
<name>A0A840HPR9_9SPHN</name>
<comment type="caution">
    <text evidence="2">The sequence shown here is derived from an EMBL/GenBank/DDBJ whole genome shotgun (WGS) entry which is preliminary data.</text>
</comment>
<proteinExistence type="inferred from homology"/>
<dbReference type="EMBL" id="JACHOV010000001">
    <property type="protein sequence ID" value="MBB4639905.1"/>
    <property type="molecule type" value="Genomic_DNA"/>
</dbReference>
<evidence type="ECO:0000313" key="2">
    <source>
        <dbReference type="EMBL" id="MBB4639905.1"/>
    </source>
</evidence>
<dbReference type="AlphaFoldDB" id="A0A840HPR9"/>
<sequence length="142" mass="15040">MFSKSRKLPFSASAPKITIAATGARNTPFSIIGSDIVITGNIRASVDLHVDGKIEGDLSCANLVQGADSEIRGCIMAETARLAGLVDGSITAKDLFIEHTARITGDIVYENITIEPGGQVVGQFRHRGNIQSSELKLITSDV</sequence>
<dbReference type="RefSeq" id="WP_184473764.1">
    <property type="nucleotide sequence ID" value="NZ_JACHOV010000001.1"/>
</dbReference>
<dbReference type="PANTHER" id="PTHR35024:SF4">
    <property type="entry name" value="POLYMER-FORMING CYTOSKELETAL PROTEIN"/>
    <property type="match status" value="1"/>
</dbReference>
<accession>A0A840HPR9</accession>
<dbReference type="Pfam" id="PF04519">
    <property type="entry name" value="Bactofilin"/>
    <property type="match status" value="1"/>
</dbReference>
<evidence type="ECO:0000256" key="1">
    <source>
        <dbReference type="ARBA" id="ARBA00044755"/>
    </source>
</evidence>
<evidence type="ECO:0000313" key="3">
    <source>
        <dbReference type="Proteomes" id="UP000575068"/>
    </source>
</evidence>
<gene>
    <name evidence="2" type="ORF">HNQ99_000185</name>
</gene>
<dbReference type="PANTHER" id="PTHR35024">
    <property type="entry name" value="HYPOTHETICAL CYTOSOLIC PROTEIN"/>
    <property type="match status" value="1"/>
</dbReference>